<dbReference type="GO" id="GO:0005200">
    <property type="term" value="F:structural constituent of cytoskeleton"/>
    <property type="evidence" value="ECO:0007669"/>
    <property type="project" value="TreeGrafter"/>
</dbReference>
<comment type="function">
    <text evidence="1">Vimentins are class-III intermediate filaments found in various non-epithelial cells, especially mesenchymal cells. Vimentin is attached to the nucleus, endoplasmic reticulum, and mitochondria, either laterally or terminally.</text>
</comment>
<dbReference type="PROSITE" id="PS51842">
    <property type="entry name" value="IF_ROD_2"/>
    <property type="match status" value="1"/>
</dbReference>
<keyword evidence="8" id="KW-1185">Reference proteome</keyword>
<feature type="chain" id="PRO_5021215911" evidence="5">
    <location>
        <begin position="21"/>
        <end position="367"/>
    </location>
</feature>
<reference evidence="8" key="1">
    <citation type="submission" date="2018-06" db="EMBL/GenBank/DDBJ databases">
        <title>Genome assembly of Danube salmon.</title>
        <authorList>
            <person name="Macqueen D.J."/>
            <person name="Gundappa M.K."/>
        </authorList>
    </citation>
    <scope>NUCLEOTIDE SEQUENCE [LARGE SCALE GENOMIC DNA]</scope>
</reference>
<evidence type="ECO:0000256" key="3">
    <source>
        <dbReference type="ARBA" id="ARBA00023054"/>
    </source>
</evidence>
<protein>
    <submittedName>
        <fullName evidence="7">Zgc:136930</fullName>
    </submittedName>
</protein>
<dbReference type="GO" id="GO:0005737">
    <property type="term" value="C:cytoplasm"/>
    <property type="evidence" value="ECO:0007669"/>
    <property type="project" value="TreeGrafter"/>
</dbReference>
<dbReference type="GO" id="GO:0005882">
    <property type="term" value="C:intermediate filament"/>
    <property type="evidence" value="ECO:0007669"/>
    <property type="project" value="UniProtKB-KW"/>
</dbReference>
<dbReference type="InterPro" id="IPR050405">
    <property type="entry name" value="Intermediate_filament"/>
</dbReference>
<evidence type="ECO:0000313" key="7">
    <source>
        <dbReference type="Ensembl" id="ENSHHUP00000048023.1"/>
    </source>
</evidence>
<sequence length="367" mass="39709">MSLSICFSLLSHLIRWGMDSTRCRKRSTGMLAHVESNAGVGGYGAGMGMWGGGGSAAFSMGHTMAVGGLGAGAFRAAAGASAAAGPMLAQVLSRAAEKHNLSGLNECLSGYMAKVRQLQQENVVLEDRLVQLTGGEDMTNESTTTTAEYKTQLIEYHSKLESLTLDTVKLEIELDGIRGTAHEMKTNLKDELDFITKTQDECMGCLCVDVYISTFILDEVQAANATSAEFITTSKAEISASRKELQALSLELQSLNMSLERSFAEAHAQSSGGVAEYQTQIRGLEGAIEVAKVDLHKQILSHQGLLDVKLALDTEITTYRTLLDWDDLSMSFTKTSYTYTGEKTVRQPQGIYSLFRGRTGTRNNISP</sequence>
<dbReference type="InterPro" id="IPR039008">
    <property type="entry name" value="IF_rod_dom"/>
</dbReference>
<dbReference type="GO" id="GO:0005886">
    <property type="term" value="C:plasma membrane"/>
    <property type="evidence" value="ECO:0007669"/>
    <property type="project" value="TreeGrafter"/>
</dbReference>
<evidence type="ECO:0000256" key="5">
    <source>
        <dbReference type="SAM" id="SignalP"/>
    </source>
</evidence>
<evidence type="ECO:0000259" key="6">
    <source>
        <dbReference type="PROSITE" id="PS51842"/>
    </source>
</evidence>
<keyword evidence="5" id="KW-0732">Signal</keyword>
<dbReference type="Ensembl" id="ENSHHUT00000049773.1">
    <property type="protein sequence ID" value="ENSHHUP00000048023.1"/>
    <property type="gene ID" value="ENSHHUG00000029141.1"/>
</dbReference>
<reference evidence="7" key="3">
    <citation type="submission" date="2025-09" db="UniProtKB">
        <authorList>
            <consortium name="Ensembl"/>
        </authorList>
    </citation>
    <scope>IDENTIFICATION</scope>
</reference>
<proteinExistence type="inferred from homology"/>
<dbReference type="SMART" id="SM01391">
    <property type="entry name" value="Filament"/>
    <property type="match status" value="1"/>
</dbReference>
<name>A0A4W5NDL9_9TELE</name>
<keyword evidence="2 4" id="KW-0403">Intermediate filament</keyword>
<dbReference type="AlphaFoldDB" id="A0A4W5NDL9"/>
<reference evidence="7" key="2">
    <citation type="submission" date="2025-08" db="UniProtKB">
        <authorList>
            <consortium name="Ensembl"/>
        </authorList>
    </citation>
    <scope>IDENTIFICATION</scope>
</reference>
<evidence type="ECO:0000256" key="1">
    <source>
        <dbReference type="ARBA" id="ARBA00002825"/>
    </source>
</evidence>
<dbReference type="InterPro" id="IPR018039">
    <property type="entry name" value="IF_conserved"/>
</dbReference>
<accession>A0A4W5NDL9</accession>
<dbReference type="SUPFAM" id="SSF64593">
    <property type="entry name" value="Intermediate filament protein, coiled coil region"/>
    <property type="match status" value="2"/>
</dbReference>
<dbReference type="Gene3D" id="1.20.5.170">
    <property type="match status" value="1"/>
</dbReference>
<dbReference type="GO" id="GO:0045109">
    <property type="term" value="P:intermediate filament organization"/>
    <property type="evidence" value="ECO:0007669"/>
    <property type="project" value="TreeGrafter"/>
</dbReference>
<evidence type="ECO:0000256" key="2">
    <source>
        <dbReference type="ARBA" id="ARBA00022754"/>
    </source>
</evidence>
<evidence type="ECO:0000256" key="4">
    <source>
        <dbReference type="RuleBase" id="RU000685"/>
    </source>
</evidence>
<feature type="domain" description="IF rod" evidence="6">
    <location>
        <begin position="97"/>
        <end position="367"/>
    </location>
</feature>
<dbReference type="Pfam" id="PF00038">
    <property type="entry name" value="Filament"/>
    <property type="match status" value="2"/>
</dbReference>
<dbReference type="Proteomes" id="UP000314982">
    <property type="component" value="Unassembled WGS sequence"/>
</dbReference>
<evidence type="ECO:0000313" key="8">
    <source>
        <dbReference type="Proteomes" id="UP000314982"/>
    </source>
</evidence>
<dbReference type="PROSITE" id="PS00226">
    <property type="entry name" value="IF_ROD_1"/>
    <property type="match status" value="1"/>
</dbReference>
<dbReference type="GeneTree" id="ENSGT00930000151367"/>
<dbReference type="STRING" id="62062.ENSHHUP00000048023"/>
<comment type="similarity">
    <text evidence="4">Belongs to the intermediate filament family.</text>
</comment>
<keyword evidence="3" id="KW-0175">Coiled coil</keyword>
<organism evidence="7 8">
    <name type="scientific">Hucho hucho</name>
    <name type="common">huchen</name>
    <dbReference type="NCBI Taxonomy" id="62062"/>
    <lineage>
        <taxon>Eukaryota</taxon>
        <taxon>Metazoa</taxon>
        <taxon>Chordata</taxon>
        <taxon>Craniata</taxon>
        <taxon>Vertebrata</taxon>
        <taxon>Euteleostomi</taxon>
        <taxon>Actinopterygii</taxon>
        <taxon>Neopterygii</taxon>
        <taxon>Teleostei</taxon>
        <taxon>Protacanthopterygii</taxon>
        <taxon>Salmoniformes</taxon>
        <taxon>Salmonidae</taxon>
        <taxon>Salmoninae</taxon>
        <taxon>Hucho</taxon>
    </lineage>
</organism>
<dbReference type="PANTHER" id="PTHR45652:SF5">
    <property type="entry name" value="VIMENTIN"/>
    <property type="match status" value="1"/>
</dbReference>
<dbReference type="PANTHER" id="PTHR45652">
    <property type="entry name" value="GLIAL FIBRILLARY ACIDIC PROTEIN"/>
    <property type="match status" value="1"/>
</dbReference>
<feature type="signal peptide" evidence="5">
    <location>
        <begin position="1"/>
        <end position="20"/>
    </location>
</feature>
<dbReference type="GO" id="GO:0030424">
    <property type="term" value="C:axon"/>
    <property type="evidence" value="ECO:0007669"/>
    <property type="project" value="TreeGrafter"/>
</dbReference>